<dbReference type="SUPFAM" id="SSF51182">
    <property type="entry name" value="RmlC-like cupins"/>
    <property type="match status" value="1"/>
</dbReference>
<dbReference type="Proteomes" id="UP001597041">
    <property type="component" value="Unassembled WGS sequence"/>
</dbReference>
<accession>A0ABW3NKI7</accession>
<dbReference type="InterPro" id="IPR011051">
    <property type="entry name" value="RmlC_Cupin_sf"/>
</dbReference>
<proteinExistence type="predicted"/>
<dbReference type="RefSeq" id="WP_379593801.1">
    <property type="nucleotide sequence ID" value="NZ_JBHTKK010000025.1"/>
</dbReference>
<organism evidence="2 3">
    <name type="scientific">Oceanobacillus locisalsi</name>
    <dbReference type="NCBI Taxonomy" id="546107"/>
    <lineage>
        <taxon>Bacteria</taxon>
        <taxon>Bacillati</taxon>
        <taxon>Bacillota</taxon>
        <taxon>Bacilli</taxon>
        <taxon>Bacillales</taxon>
        <taxon>Bacillaceae</taxon>
        <taxon>Oceanobacillus</taxon>
    </lineage>
</organism>
<keyword evidence="3" id="KW-1185">Reference proteome</keyword>
<evidence type="ECO:0000313" key="2">
    <source>
        <dbReference type="EMBL" id="MFD1067658.1"/>
    </source>
</evidence>
<evidence type="ECO:0000259" key="1">
    <source>
        <dbReference type="Pfam" id="PF07883"/>
    </source>
</evidence>
<dbReference type="EMBL" id="JBHTKK010000025">
    <property type="protein sequence ID" value="MFD1067658.1"/>
    <property type="molecule type" value="Genomic_DNA"/>
</dbReference>
<feature type="domain" description="Cupin type-2" evidence="1">
    <location>
        <begin position="199"/>
        <end position="257"/>
    </location>
</feature>
<dbReference type="Pfam" id="PF07883">
    <property type="entry name" value="Cupin_2"/>
    <property type="match status" value="1"/>
</dbReference>
<dbReference type="InterPro" id="IPR014710">
    <property type="entry name" value="RmlC-like_jellyroll"/>
</dbReference>
<gene>
    <name evidence="2" type="ORF">ACFQ19_16740</name>
</gene>
<protein>
    <submittedName>
        <fullName evidence="2">Cupin domain-containing protein</fullName>
    </submittedName>
</protein>
<sequence length="283" mass="31808">MTTVTPWITDWDVKHPISINKSVGAPLFDAEWEDGPTPFFEKRTLNLGKASDGKLGGSHVRGIASEGEWQADDVDFNQFFIIKGSARLEFEDGSSHELVSESSAIVPALYKYRFTQISDDFEALHFFAPDEYNIIWGKGATLPERVQTLDPHRRPVILHEDEKAWSEGLREFFEYRDLGTLEPTDGRVYVHVIRTTGQPYEAGTGWHYHSWAQCFFVLDGHADLRVETGPRHALSAGDAFCIGAGDTNRHFVDRVTSDYKLVELCVPGWKDATPVEAPEGSSF</sequence>
<dbReference type="Gene3D" id="2.60.120.10">
    <property type="entry name" value="Jelly Rolls"/>
    <property type="match status" value="2"/>
</dbReference>
<dbReference type="InterPro" id="IPR013096">
    <property type="entry name" value="Cupin_2"/>
</dbReference>
<comment type="caution">
    <text evidence="2">The sequence shown here is derived from an EMBL/GenBank/DDBJ whole genome shotgun (WGS) entry which is preliminary data.</text>
</comment>
<name>A0ABW3NKI7_9BACI</name>
<reference evidence="3" key="1">
    <citation type="journal article" date="2019" name="Int. J. Syst. Evol. Microbiol.">
        <title>The Global Catalogue of Microorganisms (GCM) 10K type strain sequencing project: providing services to taxonomists for standard genome sequencing and annotation.</title>
        <authorList>
            <consortium name="The Broad Institute Genomics Platform"/>
            <consortium name="The Broad Institute Genome Sequencing Center for Infectious Disease"/>
            <person name="Wu L."/>
            <person name="Ma J."/>
        </authorList>
    </citation>
    <scope>NUCLEOTIDE SEQUENCE [LARGE SCALE GENOMIC DNA]</scope>
    <source>
        <strain evidence="3">CCUG 56608</strain>
    </source>
</reference>
<evidence type="ECO:0000313" key="3">
    <source>
        <dbReference type="Proteomes" id="UP001597041"/>
    </source>
</evidence>